<evidence type="ECO:0008006" key="3">
    <source>
        <dbReference type="Google" id="ProtNLM"/>
    </source>
</evidence>
<evidence type="ECO:0000313" key="2">
    <source>
        <dbReference type="Proteomes" id="UP000613768"/>
    </source>
</evidence>
<organism evidence="1 2">
    <name type="scientific">Pseudomarimonas arenosa</name>
    <dbReference type="NCBI Taxonomy" id="2774145"/>
    <lineage>
        <taxon>Bacteria</taxon>
        <taxon>Pseudomonadati</taxon>
        <taxon>Pseudomonadota</taxon>
        <taxon>Gammaproteobacteria</taxon>
        <taxon>Lysobacterales</taxon>
        <taxon>Lysobacteraceae</taxon>
        <taxon>Pseudomarimonas</taxon>
    </lineage>
</organism>
<dbReference type="AlphaFoldDB" id="A0AAW3ZPP8"/>
<reference evidence="1 2" key="1">
    <citation type="submission" date="2020-09" db="EMBL/GenBank/DDBJ databases">
        <title>Pseudoxanthomonas sp. CAU 1598 isolated from sand of Yaerae Beach.</title>
        <authorList>
            <person name="Kim W."/>
        </authorList>
    </citation>
    <scope>NUCLEOTIDE SEQUENCE [LARGE SCALE GENOMIC DNA]</scope>
    <source>
        <strain evidence="1 2">CAU 1598</strain>
    </source>
</reference>
<comment type="caution">
    <text evidence="1">The sequence shown here is derived from an EMBL/GenBank/DDBJ whole genome shotgun (WGS) entry which is preliminary data.</text>
</comment>
<keyword evidence="2" id="KW-1185">Reference proteome</keyword>
<sequence length="107" mass="11610">MKILKYSLLTLVSLALLAAAGIAWSLRAPSSAEVCANQLKLVEAELSQRDLPMSGPIVKELIGTTPESCVHDVEFRRNNSTRSPIKIAAELRCLESASQLSELDACR</sequence>
<name>A0AAW3ZPP8_9GAMM</name>
<proteinExistence type="predicted"/>
<dbReference type="EMBL" id="JACYTR010000039">
    <property type="protein sequence ID" value="MBD8527072.1"/>
    <property type="molecule type" value="Genomic_DNA"/>
</dbReference>
<dbReference type="RefSeq" id="WP_192030493.1">
    <property type="nucleotide sequence ID" value="NZ_JACYTR010000039.1"/>
</dbReference>
<accession>A0AAW3ZPP8</accession>
<evidence type="ECO:0000313" key="1">
    <source>
        <dbReference type="EMBL" id="MBD8527072.1"/>
    </source>
</evidence>
<gene>
    <name evidence="1" type="ORF">IFO71_15125</name>
</gene>
<protein>
    <recommendedName>
        <fullName evidence="3">Integron gene cassette protein</fullName>
    </recommendedName>
</protein>
<dbReference type="Proteomes" id="UP000613768">
    <property type="component" value="Unassembled WGS sequence"/>
</dbReference>